<protein>
    <recommendedName>
        <fullName evidence="1">non-specific serine/threonine protein kinase</fullName>
        <ecNumber evidence="1">2.7.11.1</ecNumber>
    </recommendedName>
</protein>
<dbReference type="Gene3D" id="1.10.510.10">
    <property type="entry name" value="Transferase(Phosphotransferase) domain 1"/>
    <property type="match status" value="1"/>
</dbReference>
<dbReference type="SUPFAM" id="SSF56112">
    <property type="entry name" value="Protein kinase-like (PK-like)"/>
    <property type="match status" value="1"/>
</dbReference>
<reference evidence="10" key="1">
    <citation type="submission" date="2021-02" db="EMBL/GenBank/DDBJ databases">
        <authorList>
            <person name="Nowell W R."/>
        </authorList>
    </citation>
    <scope>NUCLEOTIDE SEQUENCE</scope>
</reference>
<dbReference type="Pfam" id="PF00069">
    <property type="entry name" value="Pkinase"/>
    <property type="match status" value="1"/>
</dbReference>
<dbReference type="InterPro" id="IPR000719">
    <property type="entry name" value="Prot_kinase_dom"/>
</dbReference>
<evidence type="ECO:0000313" key="11">
    <source>
        <dbReference type="Proteomes" id="UP000663854"/>
    </source>
</evidence>
<dbReference type="Proteomes" id="UP000663854">
    <property type="component" value="Unassembled WGS sequence"/>
</dbReference>
<evidence type="ECO:0000256" key="8">
    <source>
        <dbReference type="ARBA" id="ARBA00048679"/>
    </source>
</evidence>
<evidence type="ECO:0000256" key="7">
    <source>
        <dbReference type="ARBA" id="ARBA00047899"/>
    </source>
</evidence>
<dbReference type="EMBL" id="CAJNOH010000114">
    <property type="protein sequence ID" value="CAF0880001.1"/>
    <property type="molecule type" value="Genomic_DNA"/>
</dbReference>
<evidence type="ECO:0000256" key="5">
    <source>
        <dbReference type="ARBA" id="ARBA00022777"/>
    </source>
</evidence>
<dbReference type="SUPFAM" id="SSF48371">
    <property type="entry name" value="ARM repeat"/>
    <property type="match status" value="1"/>
</dbReference>
<dbReference type="InterPro" id="IPR011989">
    <property type="entry name" value="ARM-like"/>
</dbReference>
<evidence type="ECO:0000259" key="9">
    <source>
        <dbReference type="PROSITE" id="PS50011"/>
    </source>
</evidence>
<evidence type="ECO:0000256" key="6">
    <source>
        <dbReference type="ARBA" id="ARBA00022840"/>
    </source>
</evidence>
<accession>A0A813Y747</accession>
<evidence type="ECO:0000256" key="4">
    <source>
        <dbReference type="ARBA" id="ARBA00022741"/>
    </source>
</evidence>
<dbReference type="InterPro" id="IPR016024">
    <property type="entry name" value="ARM-type_fold"/>
</dbReference>
<keyword evidence="6" id="KW-0067">ATP-binding</keyword>
<keyword evidence="4" id="KW-0547">Nucleotide-binding</keyword>
<dbReference type="SMART" id="SM00220">
    <property type="entry name" value="S_TKc"/>
    <property type="match status" value="1"/>
</dbReference>
<keyword evidence="3" id="KW-0808">Transferase</keyword>
<keyword evidence="5" id="KW-0418">Kinase</keyword>
<evidence type="ECO:0000256" key="2">
    <source>
        <dbReference type="ARBA" id="ARBA00022527"/>
    </source>
</evidence>
<dbReference type="AlphaFoldDB" id="A0A813Y747"/>
<sequence length="656" mass="76044">MDKYIIDECLGLDTLAERIVVREKDSNKTYLLSKMELMDMATTVVAYQEYLPLMKLSYENVALYFDIFTSFDHKISATFINLISEYFPMGNLDIYLQKLRNNKNALNNQLVDIWFAQILDGLMFLWNQNIAHRNLKPDCIYLRGENNEENCSLIIGDIIPLSVAYDLRMRTRLPRRLSIDESSCIKCHSALSYTAPEILESGQYTIQSDIYSLGCILLDMITCDTLTDEETLQLRICARHDASTLSETLQNLQNVHETIPALIGQMVVPNPEERLKEEDFLHDEYIIESMHNIDSSQMKYPSLSDKKQTRNDLVNNEKFEYYLNYLKQHHNAESRIEYAIQLCNQSKSIDLSSLAKCFQKDLIPIVEHFLSNLIIIENTLELLIKIIHNDTIITSQIVTFIRKIIPLYENNEDIIKKITDILIVLATQNEKLLNNARIASHLVQIMTKHEHNADISAKCCTLLWLMAKDSMTNELRDHQATILSILLKILQNHSDNSDLFTKVCFAFLPFVFEKSTVDYLVQFNLVRYFTIGLQKHNDNRQAIKAALAVLSELFKLDERCVMRFLCSRSNDGTLLDSMESLNKIFDRFKNYIDIARGILTLLKSMSSYDDAIDEMISTKIDENLLYEIKRFHSENDDIAQTCEHIMTCIRQRRAIS</sequence>
<name>A0A813Y747_9BILA</name>
<comment type="caution">
    <text evidence="10">The sequence shown here is derived from an EMBL/GenBank/DDBJ whole genome shotgun (WGS) entry which is preliminary data.</text>
</comment>
<evidence type="ECO:0000256" key="1">
    <source>
        <dbReference type="ARBA" id="ARBA00012513"/>
    </source>
</evidence>
<dbReference type="GO" id="GO:0004674">
    <property type="term" value="F:protein serine/threonine kinase activity"/>
    <property type="evidence" value="ECO:0007669"/>
    <property type="project" value="UniProtKB-KW"/>
</dbReference>
<dbReference type="PANTHER" id="PTHR24363">
    <property type="entry name" value="SERINE/THREONINE PROTEIN KINASE"/>
    <property type="match status" value="1"/>
</dbReference>
<feature type="domain" description="Protein kinase" evidence="9">
    <location>
        <begin position="4"/>
        <end position="286"/>
    </location>
</feature>
<dbReference type="PANTHER" id="PTHR24363:SF0">
    <property type="entry name" value="SERINE_THREONINE KINASE LIKE DOMAIN CONTAINING 1"/>
    <property type="match status" value="1"/>
</dbReference>
<dbReference type="GO" id="GO:0005524">
    <property type="term" value="F:ATP binding"/>
    <property type="evidence" value="ECO:0007669"/>
    <property type="project" value="UniProtKB-KW"/>
</dbReference>
<proteinExistence type="predicted"/>
<organism evidence="10 11">
    <name type="scientific">Rotaria sordida</name>
    <dbReference type="NCBI Taxonomy" id="392033"/>
    <lineage>
        <taxon>Eukaryota</taxon>
        <taxon>Metazoa</taxon>
        <taxon>Spiralia</taxon>
        <taxon>Gnathifera</taxon>
        <taxon>Rotifera</taxon>
        <taxon>Eurotatoria</taxon>
        <taxon>Bdelloidea</taxon>
        <taxon>Philodinida</taxon>
        <taxon>Philodinidae</taxon>
        <taxon>Rotaria</taxon>
    </lineage>
</organism>
<evidence type="ECO:0000256" key="3">
    <source>
        <dbReference type="ARBA" id="ARBA00022679"/>
    </source>
</evidence>
<dbReference type="InterPro" id="IPR011009">
    <property type="entry name" value="Kinase-like_dom_sf"/>
</dbReference>
<evidence type="ECO:0000313" key="10">
    <source>
        <dbReference type="EMBL" id="CAF0880001.1"/>
    </source>
</evidence>
<dbReference type="EC" id="2.7.11.1" evidence="1"/>
<dbReference type="Gene3D" id="1.25.10.10">
    <property type="entry name" value="Leucine-rich Repeat Variant"/>
    <property type="match status" value="1"/>
</dbReference>
<comment type="catalytic activity">
    <reaction evidence="8">
        <text>L-seryl-[protein] + ATP = O-phospho-L-seryl-[protein] + ADP + H(+)</text>
        <dbReference type="Rhea" id="RHEA:17989"/>
        <dbReference type="Rhea" id="RHEA-COMP:9863"/>
        <dbReference type="Rhea" id="RHEA-COMP:11604"/>
        <dbReference type="ChEBI" id="CHEBI:15378"/>
        <dbReference type="ChEBI" id="CHEBI:29999"/>
        <dbReference type="ChEBI" id="CHEBI:30616"/>
        <dbReference type="ChEBI" id="CHEBI:83421"/>
        <dbReference type="ChEBI" id="CHEBI:456216"/>
        <dbReference type="EC" id="2.7.11.1"/>
    </reaction>
</comment>
<dbReference type="PROSITE" id="PS50011">
    <property type="entry name" value="PROTEIN_KINASE_DOM"/>
    <property type="match status" value="1"/>
</dbReference>
<keyword evidence="2" id="KW-0723">Serine/threonine-protein kinase</keyword>
<comment type="catalytic activity">
    <reaction evidence="7">
        <text>L-threonyl-[protein] + ATP = O-phospho-L-threonyl-[protein] + ADP + H(+)</text>
        <dbReference type="Rhea" id="RHEA:46608"/>
        <dbReference type="Rhea" id="RHEA-COMP:11060"/>
        <dbReference type="Rhea" id="RHEA-COMP:11605"/>
        <dbReference type="ChEBI" id="CHEBI:15378"/>
        <dbReference type="ChEBI" id="CHEBI:30013"/>
        <dbReference type="ChEBI" id="CHEBI:30616"/>
        <dbReference type="ChEBI" id="CHEBI:61977"/>
        <dbReference type="ChEBI" id="CHEBI:456216"/>
        <dbReference type="EC" id="2.7.11.1"/>
    </reaction>
</comment>
<gene>
    <name evidence="10" type="ORF">PYM288_LOCUS8491</name>
</gene>